<feature type="region of interest" description="Disordered" evidence="1">
    <location>
        <begin position="61"/>
        <end position="123"/>
    </location>
</feature>
<protein>
    <submittedName>
        <fullName evidence="2">Uncharacterized protein</fullName>
    </submittedName>
</protein>
<evidence type="ECO:0000256" key="1">
    <source>
        <dbReference type="SAM" id="MobiDB-lite"/>
    </source>
</evidence>
<evidence type="ECO:0000313" key="2">
    <source>
        <dbReference type="EMBL" id="SBV28403.1"/>
    </source>
</evidence>
<name>A0A1C3N784_9ACTN</name>
<organism evidence="2 3">
    <name type="scientific">Micromonospora krabiensis</name>
    <dbReference type="NCBI Taxonomy" id="307121"/>
    <lineage>
        <taxon>Bacteria</taxon>
        <taxon>Bacillati</taxon>
        <taxon>Actinomycetota</taxon>
        <taxon>Actinomycetes</taxon>
        <taxon>Micromonosporales</taxon>
        <taxon>Micromonosporaceae</taxon>
        <taxon>Micromonospora</taxon>
    </lineage>
</organism>
<dbReference type="EMBL" id="LT598496">
    <property type="protein sequence ID" value="SBV28403.1"/>
    <property type="molecule type" value="Genomic_DNA"/>
</dbReference>
<accession>A0A1C3N784</accession>
<reference evidence="3" key="1">
    <citation type="submission" date="2016-06" db="EMBL/GenBank/DDBJ databases">
        <authorList>
            <person name="Varghese N."/>
        </authorList>
    </citation>
    <scope>NUCLEOTIDE SEQUENCE [LARGE SCALE GENOMIC DNA]</scope>
    <source>
        <strain evidence="3">DSM 45344</strain>
    </source>
</reference>
<keyword evidence="3" id="KW-1185">Reference proteome</keyword>
<evidence type="ECO:0000313" key="3">
    <source>
        <dbReference type="Proteomes" id="UP000199393"/>
    </source>
</evidence>
<proteinExistence type="predicted"/>
<dbReference type="AlphaFoldDB" id="A0A1C3N784"/>
<feature type="compositionally biased region" description="Low complexity" evidence="1">
    <location>
        <begin position="68"/>
        <end position="83"/>
    </location>
</feature>
<dbReference type="Proteomes" id="UP000199393">
    <property type="component" value="Chromosome I"/>
</dbReference>
<gene>
    <name evidence="2" type="ORF">GA0070620_3946</name>
</gene>
<dbReference type="STRING" id="307121.GA0070620_3946"/>
<sequence length="123" mass="12278">MLPVASAPSVWRATLRSVREMTRLAVTALALAVGLAGAATVPGAPLPAPVAELRPSAVSSHADALRSETATAVERAAEATTPTHRPIRHLATAPSGAVVDASGAAPVPDPGRSTTGRRGPPLA</sequence>